<organism evidence="6 7">
    <name type="scientific">Pseudaeromonas sharmana</name>
    <dbReference type="NCBI Taxonomy" id="328412"/>
    <lineage>
        <taxon>Bacteria</taxon>
        <taxon>Pseudomonadati</taxon>
        <taxon>Pseudomonadota</taxon>
        <taxon>Gammaproteobacteria</taxon>
        <taxon>Aeromonadales</taxon>
        <taxon>Aeromonadaceae</taxon>
        <taxon>Pseudaeromonas</taxon>
    </lineage>
</organism>
<dbReference type="CDD" id="cd08422">
    <property type="entry name" value="PBP2_CrgA_like"/>
    <property type="match status" value="1"/>
</dbReference>
<evidence type="ECO:0000313" key="7">
    <source>
        <dbReference type="Proteomes" id="UP001595692"/>
    </source>
</evidence>
<evidence type="ECO:0000313" key="6">
    <source>
        <dbReference type="EMBL" id="MFC3914356.1"/>
    </source>
</evidence>
<dbReference type="InterPro" id="IPR058163">
    <property type="entry name" value="LysR-type_TF_proteobact-type"/>
</dbReference>
<evidence type="ECO:0000259" key="5">
    <source>
        <dbReference type="PROSITE" id="PS50931"/>
    </source>
</evidence>
<dbReference type="Pfam" id="PF03466">
    <property type="entry name" value="LysR_substrate"/>
    <property type="match status" value="1"/>
</dbReference>
<sequence>MNVQHLKLFVRVAALHNISQAGSELGLSAAVASAQLNKLEQSLGVRLLHRSTRRVALTDEGKAFLPHAEDVLASVEAAQEVIGGAGSEPAGTLRIAASASFGRMHLIPALAAFNLRYPKINVDLRLSDTIVDLIEGGFDMAIRIAALPDSTLVARKLATDKRILFASPDYLARHGTPQSLEQLKEHNCITLAGLDLWAFDSSEGIKTVKVQGSLRIDNGEAVRDACVAGMGLAISSTWCAYHHVLRGELIPILTAFPLQERTAIWSVRPNARMMPHRVRVFIDFLEERFGSPPYWDLAQ</sequence>
<evidence type="ECO:0000256" key="1">
    <source>
        <dbReference type="ARBA" id="ARBA00009437"/>
    </source>
</evidence>
<reference evidence="7" key="1">
    <citation type="journal article" date="2019" name="Int. J. Syst. Evol. Microbiol.">
        <title>The Global Catalogue of Microorganisms (GCM) 10K type strain sequencing project: providing services to taxonomists for standard genome sequencing and annotation.</title>
        <authorList>
            <consortium name="The Broad Institute Genomics Platform"/>
            <consortium name="The Broad Institute Genome Sequencing Center for Infectious Disease"/>
            <person name="Wu L."/>
            <person name="Ma J."/>
        </authorList>
    </citation>
    <scope>NUCLEOTIDE SEQUENCE [LARGE SCALE GENOMIC DNA]</scope>
    <source>
        <strain evidence="7">CCUG 54939</strain>
    </source>
</reference>
<dbReference type="SUPFAM" id="SSF46785">
    <property type="entry name" value="Winged helix' DNA-binding domain"/>
    <property type="match status" value="1"/>
</dbReference>
<accession>A0ABV8CQ58</accession>
<name>A0ABV8CQ58_9GAMM</name>
<dbReference type="InterPro" id="IPR000847">
    <property type="entry name" value="LysR_HTH_N"/>
</dbReference>
<dbReference type="EMBL" id="JBHSAF010000014">
    <property type="protein sequence ID" value="MFC3914356.1"/>
    <property type="molecule type" value="Genomic_DNA"/>
</dbReference>
<dbReference type="Gene3D" id="1.10.10.10">
    <property type="entry name" value="Winged helix-like DNA-binding domain superfamily/Winged helix DNA-binding domain"/>
    <property type="match status" value="1"/>
</dbReference>
<feature type="domain" description="HTH lysR-type" evidence="5">
    <location>
        <begin position="1"/>
        <end position="58"/>
    </location>
</feature>
<dbReference type="InterPro" id="IPR036390">
    <property type="entry name" value="WH_DNA-bd_sf"/>
</dbReference>
<dbReference type="PANTHER" id="PTHR30537:SF5">
    <property type="entry name" value="HTH-TYPE TRANSCRIPTIONAL ACTIVATOR TTDR-RELATED"/>
    <property type="match status" value="1"/>
</dbReference>
<dbReference type="PANTHER" id="PTHR30537">
    <property type="entry name" value="HTH-TYPE TRANSCRIPTIONAL REGULATOR"/>
    <property type="match status" value="1"/>
</dbReference>
<comment type="caution">
    <text evidence="6">The sequence shown here is derived from an EMBL/GenBank/DDBJ whole genome shotgun (WGS) entry which is preliminary data.</text>
</comment>
<keyword evidence="4" id="KW-0804">Transcription</keyword>
<keyword evidence="3" id="KW-0238">DNA-binding</keyword>
<gene>
    <name evidence="6" type="ORF">ACFOSS_12875</name>
</gene>
<evidence type="ECO:0000256" key="3">
    <source>
        <dbReference type="ARBA" id="ARBA00023125"/>
    </source>
</evidence>
<dbReference type="InterPro" id="IPR036388">
    <property type="entry name" value="WH-like_DNA-bd_sf"/>
</dbReference>
<evidence type="ECO:0000256" key="2">
    <source>
        <dbReference type="ARBA" id="ARBA00023015"/>
    </source>
</evidence>
<dbReference type="PROSITE" id="PS50931">
    <property type="entry name" value="HTH_LYSR"/>
    <property type="match status" value="1"/>
</dbReference>
<proteinExistence type="inferred from homology"/>
<dbReference type="InterPro" id="IPR005119">
    <property type="entry name" value="LysR_subst-bd"/>
</dbReference>
<keyword evidence="2" id="KW-0805">Transcription regulation</keyword>
<dbReference type="RefSeq" id="WP_377153141.1">
    <property type="nucleotide sequence ID" value="NZ_JBHSAF010000014.1"/>
</dbReference>
<protein>
    <submittedName>
        <fullName evidence="6">LysR family transcriptional regulator</fullName>
    </submittedName>
</protein>
<dbReference type="Pfam" id="PF00126">
    <property type="entry name" value="HTH_1"/>
    <property type="match status" value="1"/>
</dbReference>
<keyword evidence="7" id="KW-1185">Reference proteome</keyword>
<evidence type="ECO:0000256" key="4">
    <source>
        <dbReference type="ARBA" id="ARBA00023163"/>
    </source>
</evidence>
<comment type="similarity">
    <text evidence="1">Belongs to the LysR transcriptional regulatory family.</text>
</comment>
<dbReference type="SUPFAM" id="SSF53850">
    <property type="entry name" value="Periplasmic binding protein-like II"/>
    <property type="match status" value="1"/>
</dbReference>
<dbReference type="Proteomes" id="UP001595692">
    <property type="component" value="Unassembled WGS sequence"/>
</dbReference>
<dbReference type="Gene3D" id="3.40.190.290">
    <property type="match status" value="1"/>
</dbReference>